<proteinExistence type="predicted"/>
<accession>A0AAV2L8C8</accession>
<gene>
    <name evidence="1" type="ORF">KC01_LOCUS24381</name>
</gene>
<evidence type="ECO:0000313" key="2">
    <source>
        <dbReference type="Proteomes" id="UP001497482"/>
    </source>
</evidence>
<name>A0AAV2L8C8_KNICA</name>
<dbReference type="AlphaFoldDB" id="A0AAV2L8C8"/>
<reference evidence="1 2" key="1">
    <citation type="submission" date="2024-04" db="EMBL/GenBank/DDBJ databases">
        <authorList>
            <person name="Waldvogel A.-M."/>
            <person name="Schoenle A."/>
        </authorList>
    </citation>
    <scope>NUCLEOTIDE SEQUENCE [LARGE SCALE GENOMIC DNA]</scope>
</reference>
<keyword evidence="2" id="KW-1185">Reference proteome</keyword>
<protein>
    <submittedName>
        <fullName evidence="1">Uncharacterized protein</fullName>
    </submittedName>
</protein>
<organism evidence="1 2">
    <name type="scientific">Knipowitschia caucasica</name>
    <name type="common">Caucasian dwarf goby</name>
    <name type="synonym">Pomatoschistus caucasicus</name>
    <dbReference type="NCBI Taxonomy" id="637954"/>
    <lineage>
        <taxon>Eukaryota</taxon>
        <taxon>Metazoa</taxon>
        <taxon>Chordata</taxon>
        <taxon>Craniata</taxon>
        <taxon>Vertebrata</taxon>
        <taxon>Euteleostomi</taxon>
        <taxon>Actinopterygii</taxon>
        <taxon>Neopterygii</taxon>
        <taxon>Teleostei</taxon>
        <taxon>Neoteleostei</taxon>
        <taxon>Acanthomorphata</taxon>
        <taxon>Gobiaria</taxon>
        <taxon>Gobiiformes</taxon>
        <taxon>Gobioidei</taxon>
        <taxon>Gobiidae</taxon>
        <taxon>Gobiinae</taxon>
        <taxon>Knipowitschia</taxon>
    </lineage>
</organism>
<evidence type="ECO:0000313" key="1">
    <source>
        <dbReference type="EMBL" id="CAL1595602.1"/>
    </source>
</evidence>
<dbReference type="Proteomes" id="UP001497482">
    <property type="component" value="Chromosome 20"/>
</dbReference>
<dbReference type="EMBL" id="OZ035842">
    <property type="protein sequence ID" value="CAL1595602.1"/>
    <property type="molecule type" value="Genomic_DNA"/>
</dbReference>
<sequence>MLRQCMFSQLHTVGCSGRIMSMQTGSSRGHHLANYLCCHISTDLGCQRRHITPCPNCPPICQSGTGRDAVWKGYRGQRGGDRRVTLHQLVSAAWTPARTHSREDTPRSLNVTGLLQCPCE</sequence>